<comment type="similarity">
    <text evidence="8">Belongs to the amino acid-polyamine-organocation (APC) superfamily. Polyamine:cation symporter (PHS) (TC 2.A.3.12) family.</text>
</comment>
<evidence type="ECO:0000256" key="4">
    <source>
        <dbReference type="ARBA" id="ARBA00022692"/>
    </source>
</evidence>
<accession>A0A835HSY6</accession>
<keyword evidence="6 10" id="KW-1133">Transmembrane helix</keyword>
<keyword evidence="2" id="KW-0813">Transport</keyword>
<feature type="compositionally biased region" description="Polar residues" evidence="9">
    <location>
        <begin position="31"/>
        <end position="40"/>
    </location>
</feature>
<evidence type="ECO:0000256" key="3">
    <source>
        <dbReference type="ARBA" id="ARBA00022475"/>
    </source>
</evidence>
<dbReference type="GO" id="GO:0015203">
    <property type="term" value="F:polyamine transmembrane transporter activity"/>
    <property type="evidence" value="ECO:0007669"/>
    <property type="project" value="UniProtKB-ARBA"/>
</dbReference>
<keyword evidence="4 10" id="KW-0812">Transmembrane</keyword>
<gene>
    <name evidence="11" type="ORF">IFM89_038115</name>
</gene>
<evidence type="ECO:0000256" key="7">
    <source>
        <dbReference type="ARBA" id="ARBA00023136"/>
    </source>
</evidence>
<evidence type="ECO:0000256" key="6">
    <source>
        <dbReference type="ARBA" id="ARBA00022989"/>
    </source>
</evidence>
<organism evidence="11 12">
    <name type="scientific">Coptis chinensis</name>
    <dbReference type="NCBI Taxonomy" id="261450"/>
    <lineage>
        <taxon>Eukaryota</taxon>
        <taxon>Viridiplantae</taxon>
        <taxon>Streptophyta</taxon>
        <taxon>Embryophyta</taxon>
        <taxon>Tracheophyta</taxon>
        <taxon>Spermatophyta</taxon>
        <taxon>Magnoliopsida</taxon>
        <taxon>Ranunculales</taxon>
        <taxon>Ranunculaceae</taxon>
        <taxon>Coptidoideae</taxon>
        <taxon>Coptis</taxon>
    </lineage>
</organism>
<dbReference type="GO" id="GO:0015293">
    <property type="term" value="F:symporter activity"/>
    <property type="evidence" value="ECO:0007669"/>
    <property type="project" value="UniProtKB-KW"/>
</dbReference>
<dbReference type="InterPro" id="IPR002293">
    <property type="entry name" value="AA/rel_permease1"/>
</dbReference>
<comment type="subcellular location">
    <subcellularLocation>
        <location evidence="1">Cell membrane</location>
        <topology evidence="1">Multi-pass membrane protein</topology>
    </subcellularLocation>
</comment>
<feature type="transmembrane region" description="Helical" evidence="10">
    <location>
        <begin position="46"/>
        <end position="64"/>
    </location>
</feature>
<evidence type="ECO:0000256" key="2">
    <source>
        <dbReference type="ARBA" id="ARBA00022448"/>
    </source>
</evidence>
<dbReference type="EMBL" id="JADFTS010000006">
    <property type="protein sequence ID" value="KAF9603857.1"/>
    <property type="molecule type" value="Genomic_DNA"/>
</dbReference>
<dbReference type="PANTHER" id="PTHR45826:SF8">
    <property type="entry name" value="CATIONIC AMINO ACID TRANSPORTER"/>
    <property type="match status" value="1"/>
</dbReference>
<dbReference type="Gene3D" id="1.20.1740.10">
    <property type="entry name" value="Amino acid/polyamine transporter I"/>
    <property type="match status" value="1"/>
</dbReference>
<keyword evidence="12" id="KW-1185">Reference proteome</keyword>
<evidence type="ECO:0000256" key="8">
    <source>
        <dbReference type="ARBA" id="ARBA00024041"/>
    </source>
</evidence>
<keyword evidence="7 10" id="KW-0472">Membrane</keyword>
<protein>
    <recommendedName>
        <fullName evidence="13">Polyamine transporter</fullName>
    </recommendedName>
</protein>
<keyword evidence="5" id="KW-0769">Symport</keyword>
<dbReference type="Proteomes" id="UP000631114">
    <property type="component" value="Unassembled WGS sequence"/>
</dbReference>
<proteinExistence type="inferred from homology"/>
<feature type="transmembrane region" description="Helical" evidence="10">
    <location>
        <begin position="70"/>
        <end position="89"/>
    </location>
</feature>
<feature type="compositionally biased region" description="Polar residues" evidence="9">
    <location>
        <begin position="7"/>
        <end position="21"/>
    </location>
</feature>
<keyword evidence="3" id="KW-1003">Cell membrane</keyword>
<comment type="caution">
    <text evidence="11">The sequence shown here is derived from an EMBL/GenBank/DDBJ whole genome shotgun (WGS) entry which is preliminary data.</text>
</comment>
<evidence type="ECO:0000256" key="5">
    <source>
        <dbReference type="ARBA" id="ARBA00022847"/>
    </source>
</evidence>
<evidence type="ECO:0000313" key="12">
    <source>
        <dbReference type="Proteomes" id="UP000631114"/>
    </source>
</evidence>
<dbReference type="Pfam" id="PF13520">
    <property type="entry name" value="AA_permease_2"/>
    <property type="match status" value="1"/>
</dbReference>
<evidence type="ECO:0000256" key="1">
    <source>
        <dbReference type="ARBA" id="ARBA00004651"/>
    </source>
</evidence>
<evidence type="ECO:0000256" key="10">
    <source>
        <dbReference type="SAM" id="Phobius"/>
    </source>
</evidence>
<evidence type="ECO:0008006" key="13">
    <source>
        <dbReference type="Google" id="ProtNLM"/>
    </source>
</evidence>
<dbReference type="InterPro" id="IPR044566">
    <property type="entry name" value="RMV1-like"/>
</dbReference>
<dbReference type="OrthoDB" id="1738634at2759"/>
<dbReference type="PANTHER" id="PTHR45826">
    <property type="entry name" value="POLYAMINE TRANSPORTER PUT1"/>
    <property type="match status" value="1"/>
</dbReference>
<evidence type="ECO:0000313" key="11">
    <source>
        <dbReference type="EMBL" id="KAF9603857.1"/>
    </source>
</evidence>
<reference evidence="11 12" key="1">
    <citation type="submission" date="2020-10" db="EMBL/GenBank/DDBJ databases">
        <title>The Coptis chinensis genome and diversification of protoberbering-type alkaloids.</title>
        <authorList>
            <person name="Wang B."/>
            <person name="Shu S."/>
            <person name="Song C."/>
            <person name="Liu Y."/>
        </authorList>
    </citation>
    <scope>NUCLEOTIDE SEQUENCE [LARGE SCALE GENOMIC DNA]</scope>
    <source>
        <strain evidence="11">HL-2020</strain>
        <tissue evidence="11">Leaf</tissue>
    </source>
</reference>
<name>A0A835HSY6_9MAGN</name>
<evidence type="ECO:0000256" key="9">
    <source>
        <dbReference type="SAM" id="MobiDB-lite"/>
    </source>
</evidence>
<feature type="region of interest" description="Disordered" evidence="9">
    <location>
        <begin position="1"/>
        <end position="43"/>
    </location>
</feature>
<dbReference type="AlphaFoldDB" id="A0A835HSY6"/>
<dbReference type="GO" id="GO:0005886">
    <property type="term" value="C:plasma membrane"/>
    <property type="evidence" value="ECO:0007669"/>
    <property type="project" value="UniProtKB-SubCell"/>
</dbReference>
<sequence>MSALEIHSQNPGTGEQGSKNMDTYLDESKLEANQPNSKGGTKSKKLTMLPLMFLIYFAVSGGPFGEEPTVKAAGPLLAIIGFLVFPFIWSIPEALITAELATSFPDNGGYVVWADEAFGPFWGFSDGFFKIP</sequence>